<evidence type="ECO:0000313" key="2">
    <source>
        <dbReference type="EMBL" id="RIA96713.1"/>
    </source>
</evidence>
<dbReference type="Proteomes" id="UP000265703">
    <property type="component" value="Unassembled WGS sequence"/>
</dbReference>
<accession>A0A397TEP6</accession>
<comment type="caution">
    <text evidence="2">The sequence shown here is derived from an EMBL/GenBank/DDBJ whole genome shotgun (WGS) entry which is preliminary data.</text>
</comment>
<sequence>MEVIPLSDPDYFTLNREWSLPEFLLHRQHCKDFLVNKCREHKRYILNLTSIINCDEAPKTAIERAEEALTSFQEEKKSNLVAEFWSAQQRKFTAITECSDLLEELTTSTVRSTLQQDQQIHLVREKITGRLKITKDDCSYKRQKESDDDFQPIMPIQQKRKKKPSLSKKDKKSVGSAKKVEITIRNEGNIDNDTSSSSFKSPPSTSKEKAIDGDGIQFDEPERAELISNISKEDNDINTFFQTSFLRKLAKTDNKDEAVKMNKDLFF</sequence>
<dbReference type="EMBL" id="QKYT01000040">
    <property type="protein sequence ID" value="RIA96713.1"/>
    <property type="molecule type" value="Genomic_DNA"/>
</dbReference>
<evidence type="ECO:0000313" key="3">
    <source>
        <dbReference type="Proteomes" id="UP000265703"/>
    </source>
</evidence>
<name>A0A397TEP6_9GLOM</name>
<feature type="compositionally biased region" description="Basic residues" evidence="1">
    <location>
        <begin position="158"/>
        <end position="171"/>
    </location>
</feature>
<dbReference type="AlphaFoldDB" id="A0A397TEP6"/>
<proteinExistence type="predicted"/>
<evidence type="ECO:0000256" key="1">
    <source>
        <dbReference type="SAM" id="MobiDB-lite"/>
    </source>
</evidence>
<keyword evidence="3" id="KW-1185">Reference proteome</keyword>
<dbReference type="OrthoDB" id="2431768at2759"/>
<organism evidence="2 3">
    <name type="scientific">Glomus cerebriforme</name>
    <dbReference type="NCBI Taxonomy" id="658196"/>
    <lineage>
        <taxon>Eukaryota</taxon>
        <taxon>Fungi</taxon>
        <taxon>Fungi incertae sedis</taxon>
        <taxon>Mucoromycota</taxon>
        <taxon>Glomeromycotina</taxon>
        <taxon>Glomeromycetes</taxon>
        <taxon>Glomerales</taxon>
        <taxon>Glomeraceae</taxon>
        <taxon>Glomus</taxon>
    </lineage>
</organism>
<feature type="compositionally biased region" description="Low complexity" evidence="1">
    <location>
        <begin position="194"/>
        <end position="205"/>
    </location>
</feature>
<protein>
    <submittedName>
        <fullName evidence="2">Uncharacterized protein</fullName>
    </submittedName>
</protein>
<feature type="region of interest" description="Disordered" evidence="1">
    <location>
        <begin position="141"/>
        <end position="218"/>
    </location>
</feature>
<reference evidence="2 3" key="1">
    <citation type="submission" date="2018-06" db="EMBL/GenBank/DDBJ databases">
        <title>Comparative genomics reveals the genomic features of Rhizophagus irregularis, R. cerebriforme, R. diaphanum and Gigaspora rosea, and their symbiotic lifestyle signature.</title>
        <authorList>
            <person name="Morin E."/>
            <person name="San Clemente H."/>
            <person name="Chen E.C.H."/>
            <person name="De La Providencia I."/>
            <person name="Hainaut M."/>
            <person name="Kuo A."/>
            <person name="Kohler A."/>
            <person name="Murat C."/>
            <person name="Tang N."/>
            <person name="Roy S."/>
            <person name="Loubradou J."/>
            <person name="Henrissat B."/>
            <person name="Grigoriev I.V."/>
            <person name="Corradi N."/>
            <person name="Roux C."/>
            <person name="Martin F.M."/>
        </authorList>
    </citation>
    <scope>NUCLEOTIDE SEQUENCE [LARGE SCALE GENOMIC DNA]</scope>
    <source>
        <strain evidence="2 3">DAOM 227022</strain>
    </source>
</reference>
<gene>
    <name evidence="2" type="ORF">C1645_358520</name>
</gene>